<sequence length="50" mass="5619">MPCDISATFLDKCMNDSRRLLVCPLAYETFCSDLIRLVKPALVRTASQLV</sequence>
<dbReference type="EMBL" id="GBXM01048030">
    <property type="protein sequence ID" value="JAH60547.1"/>
    <property type="molecule type" value="Transcribed_RNA"/>
</dbReference>
<dbReference type="EMBL" id="GBXM01055740">
    <property type="protein sequence ID" value="JAH52837.1"/>
    <property type="molecule type" value="Transcribed_RNA"/>
</dbReference>
<accession>A0A0E9U467</accession>
<dbReference type="AlphaFoldDB" id="A0A0E9U467"/>
<organism evidence="1">
    <name type="scientific">Anguilla anguilla</name>
    <name type="common">European freshwater eel</name>
    <name type="synonym">Muraena anguilla</name>
    <dbReference type="NCBI Taxonomy" id="7936"/>
    <lineage>
        <taxon>Eukaryota</taxon>
        <taxon>Metazoa</taxon>
        <taxon>Chordata</taxon>
        <taxon>Craniata</taxon>
        <taxon>Vertebrata</taxon>
        <taxon>Euteleostomi</taxon>
        <taxon>Actinopterygii</taxon>
        <taxon>Neopterygii</taxon>
        <taxon>Teleostei</taxon>
        <taxon>Anguilliformes</taxon>
        <taxon>Anguillidae</taxon>
        <taxon>Anguilla</taxon>
    </lineage>
</organism>
<protein>
    <submittedName>
        <fullName evidence="1">Uncharacterized protein</fullName>
    </submittedName>
</protein>
<reference evidence="1" key="2">
    <citation type="journal article" date="2015" name="Fish Shellfish Immunol.">
        <title>Early steps in the European eel (Anguilla anguilla)-Vibrio vulnificus interaction in the gills: Role of the RtxA13 toxin.</title>
        <authorList>
            <person name="Callol A."/>
            <person name="Pajuelo D."/>
            <person name="Ebbesson L."/>
            <person name="Teles M."/>
            <person name="MacKenzie S."/>
            <person name="Amaro C."/>
        </authorList>
    </citation>
    <scope>NUCLEOTIDE SEQUENCE</scope>
</reference>
<reference evidence="1" key="1">
    <citation type="submission" date="2014-11" db="EMBL/GenBank/DDBJ databases">
        <authorList>
            <person name="Amaro Gonzalez C."/>
        </authorList>
    </citation>
    <scope>NUCLEOTIDE SEQUENCE</scope>
</reference>
<proteinExistence type="predicted"/>
<name>A0A0E9U467_ANGAN</name>
<evidence type="ECO:0000313" key="1">
    <source>
        <dbReference type="EMBL" id="JAH60547.1"/>
    </source>
</evidence>